<feature type="region of interest" description="Disordered" evidence="9">
    <location>
        <begin position="1"/>
        <end position="21"/>
    </location>
</feature>
<dbReference type="SUPFAM" id="SSF51556">
    <property type="entry name" value="Metallo-dependent hydrolases"/>
    <property type="match status" value="1"/>
</dbReference>
<dbReference type="SUPFAM" id="SSF51338">
    <property type="entry name" value="Composite domain of metallo-dependent hydrolases"/>
    <property type="match status" value="1"/>
</dbReference>
<name>U2R6T5_EUBRA</name>
<feature type="domain" description="Amidohydrolase-related" evidence="10">
    <location>
        <begin position="99"/>
        <end position="420"/>
    </location>
</feature>
<keyword evidence="3 5" id="KW-0378">Hydrolase</keyword>
<organism evidence="11 12">
    <name type="scientific">Eubacterium ramulus ATCC 29099</name>
    <dbReference type="NCBI Taxonomy" id="1256908"/>
    <lineage>
        <taxon>Bacteria</taxon>
        <taxon>Bacillati</taxon>
        <taxon>Bacillota</taxon>
        <taxon>Clostridia</taxon>
        <taxon>Eubacteriales</taxon>
        <taxon>Eubacteriaceae</taxon>
        <taxon>Eubacterium</taxon>
    </lineage>
</organism>
<gene>
    <name evidence="11" type="ORF">HMPREF0373_01764</name>
</gene>
<dbReference type="PANTHER" id="PTHR11113:SF14">
    <property type="entry name" value="N-ACETYLGLUCOSAMINE-6-PHOSPHATE DEACETYLASE"/>
    <property type="match status" value="1"/>
</dbReference>
<dbReference type="eggNOG" id="COG1820">
    <property type="taxonomic scope" value="Bacteria"/>
</dbReference>
<reference evidence="11 12" key="1">
    <citation type="submission" date="2013-06" db="EMBL/GenBank/DDBJ databases">
        <authorList>
            <person name="Weinstock G."/>
            <person name="Sodergren E."/>
            <person name="Lobos E.A."/>
            <person name="Fulton L."/>
            <person name="Fulton R."/>
            <person name="Courtney L."/>
            <person name="Fronick C."/>
            <person name="O'Laughlin M."/>
            <person name="Godfrey J."/>
            <person name="Wilson R.M."/>
            <person name="Miner T."/>
            <person name="Farmer C."/>
            <person name="Delehaunty K."/>
            <person name="Cordes M."/>
            <person name="Minx P."/>
            <person name="Tomlinson C."/>
            <person name="Chen J."/>
            <person name="Wollam A."/>
            <person name="Pepin K.H."/>
            <person name="Bhonagiri V."/>
            <person name="Zhang X."/>
            <person name="Warren W."/>
            <person name="Mitreva M."/>
            <person name="Mardis E.R."/>
            <person name="Wilson R.K."/>
        </authorList>
    </citation>
    <scope>NUCLEOTIDE SEQUENCE [LARGE SCALE GENOMIC DNA]</scope>
    <source>
        <strain evidence="11 12">ATCC 29099</strain>
    </source>
</reference>
<evidence type="ECO:0000256" key="9">
    <source>
        <dbReference type="SAM" id="MobiDB-lite"/>
    </source>
</evidence>
<dbReference type="InterPro" id="IPR032466">
    <property type="entry name" value="Metal_Hydrolase"/>
</dbReference>
<evidence type="ECO:0000256" key="8">
    <source>
        <dbReference type="PIRSR" id="PIRSR038994-3"/>
    </source>
</evidence>
<evidence type="ECO:0000259" key="10">
    <source>
        <dbReference type="Pfam" id="PF01979"/>
    </source>
</evidence>
<evidence type="ECO:0000313" key="12">
    <source>
        <dbReference type="Proteomes" id="UP000016608"/>
    </source>
</evidence>
<evidence type="ECO:0000256" key="3">
    <source>
        <dbReference type="ARBA" id="ARBA00022801"/>
    </source>
</evidence>
<dbReference type="GO" id="GO:0008448">
    <property type="term" value="F:N-acetylglucosamine-6-phosphate deacetylase activity"/>
    <property type="evidence" value="ECO:0007669"/>
    <property type="project" value="InterPro"/>
</dbReference>
<proteinExistence type="inferred from homology"/>
<dbReference type="GO" id="GO:0046872">
    <property type="term" value="F:metal ion binding"/>
    <property type="evidence" value="ECO:0007669"/>
    <property type="project" value="UniProtKB-KW"/>
</dbReference>
<keyword evidence="12" id="KW-1185">Reference proteome</keyword>
<dbReference type="InterPro" id="IPR006680">
    <property type="entry name" value="Amidohydro-rel"/>
</dbReference>
<dbReference type="Proteomes" id="UP000016608">
    <property type="component" value="Unassembled WGS sequence"/>
</dbReference>
<feature type="binding site" evidence="8">
    <location>
        <position position="261"/>
    </location>
    <ligand>
        <name>Zn(2+)</name>
        <dbReference type="ChEBI" id="CHEBI:29105"/>
    </ligand>
</feature>
<dbReference type="EMBL" id="AWVJ01000107">
    <property type="protein sequence ID" value="ERK46407.1"/>
    <property type="molecule type" value="Genomic_DNA"/>
</dbReference>
<dbReference type="GO" id="GO:0006046">
    <property type="term" value="P:N-acetylglucosamine catabolic process"/>
    <property type="evidence" value="ECO:0007669"/>
    <property type="project" value="TreeGrafter"/>
</dbReference>
<evidence type="ECO:0000313" key="11">
    <source>
        <dbReference type="EMBL" id="ERK46407.1"/>
    </source>
</evidence>
<dbReference type="HOGENOM" id="CLU_032482_2_1_9"/>
<feature type="binding site" evidence="7">
    <location>
        <position position="295"/>
    </location>
    <ligand>
        <name>substrate</name>
    </ligand>
</feature>
<feature type="active site" description="Proton donor/acceptor" evidence="6">
    <location>
        <position position="317"/>
    </location>
</feature>
<dbReference type="PATRIC" id="fig|1256908.3.peg.1636"/>
<protein>
    <submittedName>
        <fullName evidence="11">N-acetylglucosamine-6-phosphate deacetylase</fullName>
    </submittedName>
</protein>
<dbReference type="CDD" id="cd00854">
    <property type="entry name" value="NagA"/>
    <property type="match status" value="1"/>
</dbReference>
<sequence length="423" mass="46007">MGSATDKTEENRGETGSKQKRKKCRKKGLQFFEKRCKICIAKEMEEMYITNGQVFLPEGRFEKSDILCGDRITAITGGDTHVTVQELSDGEMIDATGKYIIPGLVDIHTHGAVNADASDGDADGLRRMSRYYAQRGVTSWCPTTMTLSEKSLLHAMHAIRDFESDGAHCVGVHLEGPFLSYEKRGAQNAQYLQKPNMEELEKLNEACGGQVCMITVAPEEDRDLAFIRQASRLCTVSLGHSVADYKMAQAAFEAGATHVTHMFNGMNGIHHRKPGIIGAAFDAGATVELICDGFHIHPSVVRMTAALFGARLNLISDSMRCAGMPEGEYELGGQPVWMKEGKATLADGTLAGSSIHLMDGLRNAVSFGVPLEQAVMAATSTPAKAIGMEREIGCIRTGARADLLILDEHLELEKVIIGGQIWQ</sequence>
<dbReference type="InterPro" id="IPR003764">
    <property type="entry name" value="GlcNAc_6-P_deAcase"/>
</dbReference>
<comment type="similarity">
    <text evidence="1 5">Belongs to the metallo-dependent hydrolases superfamily. NagA family.</text>
</comment>
<feature type="binding site" evidence="7">
    <location>
        <position position="272"/>
    </location>
    <ligand>
        <name>substrate</name>
    </ligand>
</feature>
<feature type="binding site" evidence="7">
    <location>
        <begin position="350"/>
        <end position="352"/>
    </location>
    <ligand>
        <name>substrate</name>
    </ligand>
</feature>
<dbReference type="Gene3D" id="3.20.20.140">
    <property type="entry name" value="Metal-dependent hydrolases"/>
    <property type="match status" value="1"/>
</dbReference>
<evidence type="ECO:0000256" key="4">
    <source>
        <dbReference type="ARBA" id="ARBA00023277"/>
    </source>
</evidence>
<evidence type="ECO:0000256" key="2">
    <source>
        <dbReference type="ARBA" id="ARBA00022723"/>
    </source>
</evidence>
<dbReference type="Pfam" id="PF01979">
    <property type="entry name" value="Amidohydro_1"/>
    <property type="match status" value="1"/>
</dbReference>
<accession>U2R6T5</accession>
<evidence type="ECO:0000256" key="6">
    <source>
        <dbReference type="PIRSR" id="PIRSR038994-1"/>
    </source>
</evidence>
<feature type="binding site" evidence="8">
    <location>
        <position position="175"/>
    </location>
    <ligand>
        <name>Zn(2+)</name>
        <dbReference type="ChEBI" id="CHEBI:29105"/>
    </ligand>
</feature>
<keyword evidence="2 8" id="KW-0479">Metal-binding</keyword>
<dbReference type="Gene3D" id="2.30.40.10">
    <property type="entry name" value="Urease, subunit C, domain 1"/>
    <property type="match status" value="1"/>
</dbReference>
<dbReference type="PANTHER" id="PTHR11113">
    <property type="entry name" value="N-ACETYLGLUCOSAMINE-6-PHOSPHATE DEACETYLASE"/>
    <property type="match status" value="1"/>
</dbReference>
<feature type="binding site" evidence="8">
    <location>
        <position position="240"/>
    </location>
    <ligand>
        <name>Zn(2+)</name>
        <dbReference type="ChEBI" id="CHEBI:29105"/>
    </ligand>
</feature>
<feature type="binding site" evidence="7">
    <location>
        <begin position="264"/>
        <end position="265"/>
    </location>
    <ligand>
        <name>substrate</name>
    </ligand>
</feature>
<feature type="binding site" evidence="7">
    <location>
        <position position="186"/>
    </location>
    <ligand>
        <name>substrate</name>
    </ligand>
</feature>
<comment type="caution">
    <text evidence="11">The sequence shown here is derived from an EMBL/GenBank/DDBJ whole genome shotgun (WGS) entry which is preliminary data.</text>
</comment>
<dbReference type="NCBIfam" id="TIGR00221">
    <property type="entry name" value="nagA"/>
    <property type="match status" value="1"/>
</dbReference>
<dbReference type="PIRSF" id="PIRSF038994">
    <property type="entry name" value="NagA"/>
    <property type="match status" value="1"/>
</dbReference>
<evidence type="ECO:0000256" key="7">
    <source>
        <dbReference type="PIRSR" id="PIRSR038994-2"/>
    </source>
</evidence>
<dbReference type="AlphaFoldDB" id="U2R6T5"/>
<dbReference type="InterPro" id="IPR011059">
    <property type="entry name" value="Metal-dep_hydrolase_composite"/>
</dbReference>
<evidence type="ECO:0000256" key="5">
    <source>
        <dbReference type="PIRNR" id="PIRNR038994"/>
    </source>
</evidence>
<evidence type="ECO:0000256" key="1">
    <source>
        <dbReference type="ARBA" id="ARBA00010716"/>
    </source>
</evidence>
<feature type="compositionally biased region" description="Basic and acidic residues" evidence="9">
    <location>
        <begin position="1"/>
        <end position="17"/>
    </location>
</feature>
<keyword evidence="4 5" id="KW-0119">Carbohydrate metabolism</keyword>
<comment type="cofactor">
    <cofactor evidence="8">
        <name>a divalent metal cation</name>
        <dbReference type="ChEBI" id="CHEBI:60240"/>
    </cofactor>
    <text evidence="8">Binds 1 divalent metal cation per subunit.</text>
</comment>